<keyword evidence="3" id="KW-1185">Reference proteome</keyword>
<gene>
    <name evidence="2" type="ORF">SSOG_04599</name>
</gene>
<evidence type="ECO:0000313" key="3">
    <source>
        <dbReference type="Proteomes" id="UP000003963"/>
    </source>
</evidence>
<evidence type="ECO:0000313" key="2">
    <source>
        <dbReference type="EMBL" id="EFL24885.1"/>
    </source>
</evidence>
<evidence type="ECO:0008006" key="4">
    <source>
        <dbReference type="Google" id="ProtNLM"/>
    </source>
</evidence>
<dbReference type="HOGENOM" id="CLU_1504106_0_0_11"/>
<protein>
    <recommendedName>
        <fullName evidence="4">Secreted protein</fullName>
    </recommendedName>
</protein>
<evidence type="ECO:0000256" key="1">
    <source>
        <dbReference type="SAM" id="SignalP"/>
    </source>
</evidence>
<feature type="chain" id="PRO_5003131060" description="Secreted protein" evidence="1">
    <location>
        <begin position="20"/>
        <end position="162"/>
    </location>
</feature>
<dbReference type="Proteomes" id="UP000003963">
    <property type="component" value="Unassembled WGS sequence"/>
</dbReference>
<accession>D9WA89</accession>
<organism evidence="2 3">
    <name type="scientific">Streptomyces himastatinicus ATCC 53653</name>
    <dbReference type="NCBI Taxonomy" id="457427"/>
    <lineage>
        <taxon>Bacteria</taxon>
        <taxon>Bacillati</taxon>
        <taxon>Actinomycetota</taxon>
        <taxon>Actinomycetes</taxon>
        <taxon>Kitasatosporales</taxon>
        <taxon>Streptomycetaceae</taxon>
        <taxon>Streptomyces</taxon>
        <taxon>Streptomyces violaceusniger group</taxon>
    </lineage>
</organism>
<keyword evidence="1" id="KW-0732">Signal</keyword>
<dbReference type="EMBL" id="GG657754">
    <property type="protein sequence ID" value="EFL24885.1"/>
    <property type="molecule type" value="Genomic_DNA"/>
</dbReference>
<sequence length="162" mass="17993">MLLMALALAVAGGVTEVGAATPSRKPAPRSPFLGEVAEQIALPKRTWTAWGTHTATAYTTEAARTVDVEAMKADCENINLNKKLAANFRSDVFGPGVKGFFYRCERVAWDTNKYWFTISSAHRSQIDELCDPDTEYPLVYDEQHNTYWLDAPFTCTRRAAPA</sequence>
<proteinExistence type="predicted"/>
<dbReference type="AlphaFoldDB" id="D9WA89"/>
<reference evidence="2 3" key="1">
    <citation type="submission" date="2009-02" db="EMBL/GenBank/DDBJ databases">
        <title>Annotation of Streptomyces hygroscopicus strain ATCC 53653.</title>
        <authorList>
            <consortium name="The Broad Institute Genome Sequencing Platform"/>
            <consortium name="Broad Institute Microbial Sequencing Center"/>
            <person name="Fischbach M."/>
            <person name="Godfrey P."/>
            <person name="Ward D."/>
            <person name="Young S."/>
            <person name="Zeng Q."/>
            <person name="Koehrsen M."/>
            <person name="Alvarado L."/>
            <person name="Berlin A.M."/>
            <person name="Bochicchio J."/>
            <person name="Borenstein D."/>
            <person name="Chapman S.B."/>
            <person name="Chen Z."/>
            <person name="Engels R."/>
            <person name="Freedman E."/>
            <person name="Gellesch M."/>
            <person name="Goldberg J."/>
            <person name="Griggs A."/>
            <person name="Gujja S."/>
            <person name="Heilman E.R."/>
            <person name="Heiman D.I."/>
            <person name="Hepburn T.A."/>
            <person name="Howarth C."/>
            <person name="Jen D."/>
            <person name="Larson L."/>
            <person name="Lewis B."/>
            <person name="Mehta T."/>
            <person name="Park D."/>
            <person name="Pearson M."/>
            <person name="Richards J."/>
            <person name="Roberts A."/>
            <person name="Saif S."/>
            <person name="Shea T.D."/>
            <person name="Shenoy N."/>
            <person name="Sisk P."/>
            <person name="Stolte C."/>
            <person name="Sykes S.N."/>
            <person name="Thomson T."/>
            <person name="Walk T."/>
            <person name="White J."/>
            <person name="Yandava C."/>
            <person name="Straight P."/>
            <person name="Clardy J."/>
            <person name="Hung D."/>
            <person name="Kolter R."/>
            <person name="Mekalanos J."/>
            <person name="Walker S."/>
            <person name="Walsh C.T."/>
            <person name="Wieland-Brown L.C."/>
            <person name="Haas B."/>
            <person name="Nusbaum C."/>
            <person name="Birren B."/>
        </authorList>
    </citation>
    <scope>NUCLEOTIDE SEQUENCE [LARGE SCALE GENOMIC DNA]</scope>
    <source>
        <strain evidence="2 3">ATCC 53653</strain>
    </source>
</reference>
<feature type="signal peptide" evidence="1">
    <location>
        <begin position="1"/>
        <end position="19"/>
    </location>
</feature>
<name>D9WA89_9ACTN</name>